<organism evidence="2 3">
    <name type="scientific">Spongiibacter pelagi</name>
    <dbReference type="NCBI Taxonomy" id="2760804"/>
    <lineage>
        <taxon>Bacteria</taxon>
        <taxon>Pseudomonadati</taxon>
        <taxon>Pseudomonadota</taxon>
        <taxon>Gammaproteobacteria</taxon>
        <taxon>Cellvibrionales</taxon>
        <taxon>Spongiibacteraceae</taxon>
        <taxon>Spongiibacter</taxon>
    </lineage>
</organism>
<dbReference type="AlphaFoldDB" id="A0A927C0H9"/>
<sequence>MALNKYLVRTHALIQKYKDEAPFKQFQNLDGQLATFDNLVWFYIDPNNGKRTRILTGRHGTRGSGSAGSAPKYALPEPYGDLLKVFVIEAFNASVFASEIQARIGAARYLLTNMQGNLHTQTGSTIIECFGETRLDRMVVFLEFCERQGLMPRASDQVRRNIRDKRDRTGHSVEATRREKMANEEVIRAAGNIYAKTITSLKQGNAGQGCFRDALTTFIVLLCCASPNRAGAEVPLLVNQKLQSYSEDGRADVFYLDWPGSKGYQDNRTHILSALSGHVEKGINYFSKACQPGRIVASYYSRPDQTLGQLLKGFPIDPERKVRIDLNRKPHLFTLGYALGFYDVDTEVHVFIHDAEDQGAPYERSRPIKLATRKSCWKSKYIFELQIEDEISSNAMRLAKRPGIERLLGVNFSFSQAPRFDPNQNRLISIGQLEKVVRDLQREAFPSFPAGFSTGDLNSVKMDVALFCVLGHQFFKNGANRKRGGVPGQQGYYHILTPRSLSTMASWGLGKSGDIFLRHGFSSNYFLNLHQLRHYTNTIADKSGIPNEVLTAWSGRKSREQTYEYIHTSHAERSSRVAGVQKKATETTQPIRWVSSNEIAREFNLPASVTSTGLCTQNLVVIPCEYLNDFVSSCFMCPNACHVAGDGDAIDTLEKDCQFQHRRLEAVKNDNRLGASRAMQEWFVLHNFNTQVLAQLVQLMKDMPVGTVISFSEKARQFNLLDAKSKKLTQVLAKLTDSHKDLQNALARQEKATDEPRSNRDLKELMAKYSLAETE</sequence>
<name>A0A927C0H9_9GAMM</name>
<comment type="caution">
    <text evidence="2">The sequence shown here is derived from an EMBL/GenBank/DDBJ whole genome shotgun (WGS) entry which is preliminary data.</text>
</comment>
<reference evidence="2" key="1">
    <citation type="submission" date="2020-09" db="EMBL/GenBank/DDBJ databases">
        <authorList>
            <person name="Yoon J.-W."/>
        </authorList>
    </citation>
    <scope>NUCLEOTIDE SEQUENCE</scope>
    <source>
        <strain evidence="2">KMU-158</strain>
    </source>
</reference>
<evidence type="ECO:0008006" key="4">
    <source>
        <dbReference type="Google" id="ProtNLM"/>
    </source>
</evidence>
<keyword evidence="3" id="KW-1185">Reference proteome</keyword>
<gene>
    <name evidence="2" type="ORF">IB286_08255</name>
</gene>
<protein>
    <recommendedName>
        <fullName evidence="4">Integrase</fullName>
    </recommendedName>
</protein>
<feature type="region of interest" description="Disordered" evidence="1">
    <location>
        <begin position="745"/>
        <end position="765"/>
    </location>
</feature>
<evidence type="ECO:0000313" key="2">
    <source>
        <dbReference type="EMBL" id="MBD2859003.1"/>
    </source>
</evidence>
<evidence type="ECO:0000256" key="1">
    <source>
        <dbReference type="SAM" id="MobiDB-lite"/>
    </source>
</evidence>
<evidence type="ECO:0000313" key="3">
    <source>
        <dbReference type="Proteomes" id="UP000610558"/>
    </source>
</evidence>
<dbReference type="RefSeq" id="WP_036257006.1">
    <property type="nucleotide sequence ID" value="NZ_JACXLD010000004.1"/>
</dbReference>
<proteinExistence type="predicted"/>
<accession>A0A927C0H9</accession>
<dbReference type="Proteomes" id="UP000610558">
    <property type="component" value="Unassembled WGS sequence"/>
</dbReference>
<dbReference type="EMBL" id="JACXLD010000004">
    <property type="protein sequence ID" value="MBD2859003.1"/>
    <property type="molecule type" value="Genomic_DNA"/>
</dbReference>